<accession>A0AA49GJW4</accession>
<proteinExistence type="predicted"/>
<dbReference type="Proteomes" id="UP001232019">
    <property type="component" value="Chromosome"/>
</dbReference>
<reference evidence="1" key="1">
    <citation type="submission" date="2023-08" db="EMBL/GenBank/DDBJ databases">
        <title>Comparative genomics and taxonomic characterization of three novel marine species of genus Marivirga.</title>
        <authorList>
            <person name="Muhammad N."/>
            <person name="Kim S.-G."/>
        </authorList>
    </citation>
    <scope>NUCLEOTIDE SEQUENCE</scope>
    <source>
        <strain evidence="1">BKB1-2</strain>
    </source>
</reference>
<dbReference type="KEGG" id="marp:QYS47_13820"/>
<evidence type="ECO:0000313" key="1">
    <source>
        <dbReference type="EMBL" id="WKK82974.1"/>
    </source>
</evidence>
<dbReference type="RefSeq" id="WP_302128544.1">
    <property type="nucleotide sequence ID" value="NZ_CP129968.2"/>
</dbReference>
<name>A0AA49GJW4_9BACT</name>
<dbReference type="AlphaFoldDB" id="A0AA49GJW4"/>
<organism evidence="1">
    <name type="scientific">Marivirga arenosa</name>
    <dbReference type="NCBI Taxonomy" id="3059076"/>
    <lineage>
        <taxon>Bacteria</taxon>
        <taxon>Pseudomonadati</taxon>
        <taxon>Bacteroidota</taxon>
        <taxon>Cytophagia</taxon>
        <taxon>Cytophagales</taxon>
        <taxon>Marivirgaceae</taxon>
        <taxon>Marivirga</taxon>
    </lineage>
</organism>
<protein>
    <submittedName>
        <fullName evidence="1">Uncharacterized protein</fullName>
    </submittedName>
</protein>
<gene>
    <name evidence="1" type="ORF">QYS47_13820</name>
</gene>
<dbReference type="EMBL" id="CP129968">
    <property type="protein sequence ID" value="WKK82974.1"/>
    <property type="molecule type" value="Genomic_DNA"/>
</dbReference>
<sequence>MKNLYERLMVSLFVLFICVLSIGYCHQKKNGNIESGLSLKSMKDLSTFYAATPQ</sequence>